<evidence type="ECO:0000313" key="3">
    <source>
        <dbReference type="Proteomes" id="UP000438699"/>
    </source>
</evidence>
<evidence type="ECO:0000313" key="2">
    <source>
        <dbReference type="EMBL" id="KAB1441894.1"/>
    </source>
</evidence>
<evidence type="ECO:0008006" key="4">
    <source>
        <dbReference type="Google" id="ProtNLM"/>
    </source>
</evidence>
<organism evidence="2 3">
    <name type="scientific">Pseudodesulfovibrio senegalensis</name>
    <dbReference type="NCBI Taxonomy" id="1721087"/>
    <lineage>
        <taxon>Bacteria</taxon>
        <taxon>Pseudomonadati</taxon>
        <taxon>Thermodesulfobacteriota</taxon>
        <taxon>Desulfovibrionia</taxon>
        <taxon>Desulfovibrionales</taxon>
        <taxon>Desulfovibrionaceae</taxon>
    </lineage>
</organism>
<feature type="signal peptide" evidence="1">
    <location>
        <begin position="1"/>
        <end position="22"/>
    </location>
</feature>
<dbReference type="RefSeq" id="WP_151150986.1">
    <property type="nucleotide sequence ID" value="NZ_WAIE01000003.1"/>
</dbReference>
<feature type="chain" id="PRO_5026995732" description="Lipocalin-like domain-containing protein" evidence="1">
    <location>
        <begin position="23"/>
        <end position="135"/>
    </location>
</feature>
<dbReference type="OrthoDB" id="5460017at2"/>
<protein>
    <recommendedName>
        <fullName evidence="4">Lipocalin-like domain-containing protein</fullName>
    </recommendedName>
</protein>
<dbReference type="AlphaFoldDB" id="A0A6N6N1W8"/>
<dbReference type="Proteomes" id="UP000438699">
    <property type="component" value="Unassembled WGS sequence"/>
</dbReference>
<gene>
    <name evidence="2" type="ORF">F8A88_09940</name>
</gene>
<keyword evidence="3" id="KW-1185">Reference proteome</keyword>
<reference evidence="2 3" key="1">
    <citation type="journal article" date="2017" name="Int. J. Syst. Evol. Microbiol.">
        <title>Desulfovibrio senegalensis sp. nov., a mesophilic sulfate reducer isolated from marine sediment.</title>
        <authorList>
            <person name="Thioye A."/>
            <person name="Gam Z.B.A."/>
            <person name="Mbengue M."/>
            <person name="Cayol J.L."/>
            <person name="Joseph-Bartoli M."/>
            <person name="Toure-Kane C."/>
            <person name="Labat M."/>
        </authorList>
    </citation>
    <scope>NUCLEOTIDE SEQUENCE [LARGE SCALE GENOMIC DNA]</scope>
    <source>
        <strain evidence="2 3">DSM 101509</strain>
    </source>
</reference>
<sequence>MKKSIVAVVAAVVLLIGVAAVAGDAPDLRGTWKVETIKMFSRAHGYKEVAAPSSVFVIEEQKGTLFCGEKKWTARGKEHSEGFNGAVTHRSEILISEFDDGFCSGELLSNDSMILHYVESGETARTMVYELKRVK</sequence>
<evidence type="ECO:0000256" key="1">
    <source>
        <dbReference type="SAM" id="SignalP"/>
    </source>
</evidence>
<comment type="caution">
    <text evidence="2">The sequence shown here is derived from an EMBL/GenBank/DDBJ whole genome shotgun (WGS) entry which is preliminary data.</text>
</comment>
<name>A0A6N6N1W8_9BACT</name>
<accession>A0A6N6N1W8</accession>
<keyword evidence="1" id="KW-0732">Signal</keyword>
<dbReference type="EMBL" id="WAIE01000003">
    <property type="protein sequence ID" value="KAB1441894.1"/>
    <property type="molecule type" value="Genomic_DNA"/>
</dbReference>
<proteinExistence type="predicted"/>